<keyword evidence="1" id="KW-0812">Transmembrane</keyword>
<dbReference type="RefSeq" id="WP_170949477.1">
    <property type="nucleotide sequence ID" value="NZ_OBQC01000007.1"/>
</dbReference>
<keyword evidence="3" id="KW-1185">Reference proteome</keyword>
<organism evidence="2 3">
    <name type="scientific">Ureibacillus acetophenoni</name>
    <dbReference type="NCBI Taxonomy" id="614649"/>
    <lineage>
        <taxon>Bacteria</taxon>
        <taxon>Bacillati</taxon>
        <taxon>Bacillota</taxon>
        <taxon>Bacilli</taxon>
        <taxon>Bacillales</taxon>
        <taxon>Caryophanaceae</taxon>
        <taxon>Ureibacillus</taxon>
    </lineage>
</organism>
<reference evidence="3" key="1">
    <citation type="submission" date="2017-08" db="EMBL/GenBank/DDBJ databases">
        <authorList>
            <person name="Varghese N."/>
            <person name="Submissions S."/>
        </authorList>
    </citation>
    <scope>NUCLEOTIDE SEQUENCE [LARGE SCALE GENOMIC DNA]</scope>
    <source>
        <strain evidence="3">JC23</strain>
    </source>
</reference>
<keyword evidence="1" id="KW-0472">Membrane</keyword>
<protein>
    <submittedName>
        <fullName evidence="2">Uncharacterized protein</fullName>
    </submittedName>
</protein>
<dbReference type="AlphaFoldDB" id="A0A285UEN3"/>
<evidence type="ECO:0000313" key="2">
    <source>
        <dbReference type="EMBL" id="SOC40269.1"/>
    </source>
</evidence>
<dbReference type="Proteomes" id="UP000219252">
    <property type="component" value="Unassembled WGS sequence"/>
</dbReference>
<evidence type="ECO:0000313" key="3">
    <source>
        <dbReference type="Proteomes" id="UP000219252"/>
    </source>
</evidence>
<sequence length="56" mass="6750">MDIYLLYFIGLIILFLTITYAVRYGIDTSKQVKSLRIELKEIKRKIEDLEKKRNEN</sequence>
<name>A0A285UEN3_9BACL</name>
<feature type="transmembrane region" description="Helical" evidence="1">
    <location>
        <begin position="6"/>
        <end position="26"/>
    </location>
</feature>
<evidence type="ECO:0000256" key="1">
    <source>
        <dbReference type="SAM" id="Phobius"/>
    </source>
</evidence>
<gene>
    <name evidence="2" type="ORF">SAMN05877842_107164</name>
</gene>
<keyword evidence="1" id="KW-1133">Transmembrane helix</keyword>
<accession>A0A285UEN3</accession>
<dbReference type="EMBL" id="OBQC01000007">
    <property type="protein sequence ID" value="SOC40269.1"/>
    <property type="molecule type" value="Genomic_DNA"/>
</dbReference>
<proteinExistence type="predicted"/>